<dbReference type="EMBL" id="FNBD01000002">
    <property type="protein sequence ID" value="SDE59979.1"/>
    <property type="molecule type" value="Genomic_DNA"/>
</dbReference>
<evidence type="ECO:0000313" key="2">
    <source>
        <dbReference type="EMBL" id="SDE59979.1"/>
    </source>
</evidence>
<gene>
    <name evidence="2" type="ORF">SAMN04487992_102162</name>
</gene>
<dbReference type="NCBIfam" id="TIGR04131">
    <property type="entry name" value="Bac_Flav_CTERM"/>
    <property type="match status" value="1"/>
</dbReference>
<dbReference type="Gene3D" id="2.60.120.380">
    <property type="match status" value="1"/>
</dbReference>
<dbReference type="Proteomes" id="UP000182114">
    <property type="component" value="Unassembled WGS sequence"/>
</dbReference>
<evidence type="ECO:0000256" key="1">
    <source>
        <dbReference type="SAM" id="SignalP"/>
    </source>
</evidence>
<reference evidence="3" key="1">
    <citation type="submission" date="2016-10" db="EMBL/GenBank/DDBJ databases">
        <authorList>
            <person name="Varghese N."/>
            <person name="Submissions S."/>
        </authorList>
    </citation>
    <scope>NUCLEOTIDE SEQUENCE [LARGE SCALE GENOMIC DNA]</scope>
    <source>
        <strain evidence="3">DSM 24729</strain>
    </source>
</reference>
<dbReference type="Pfam" id="PF13585">
    <property type="entry name" value="CHU_C"/>
    <property type="match status" value="1"/>
</dbReference>
<sequence length="595" mass="65168">MRFIILFFLFSNFTIAQISPDCSTAIPICNNTPVNSGTNSFGVDDFAGVSESGCLERTASGSIESNSAWYRFRTSATGQLGFNISTATDEDWDFALYKTDDCSNLGDPLRCNFLDNGDQNSFLGVGEDPTGATDNIQYEDWLSVMPGEEYYLLINNFSNVNSGFSIQFSGDIFVTNPYDALDCTIISNLLGPPIAACESDFVQLDATSTGALSYEWYRDDGSGYTQIVGATTAILNVLDSSNYRVVVTRAADNIISDVQVSFSARPVANTVGDKFFCFDEAVFDLSTFDVEVLGSQNPDDFLITYHATFSDAVTGFNALENNHVKSAGTETVYIRISSLANPNCYDASQDFQLIVSEEIVQDFPATVYLCEAISSASIGDDTPNSNFTYLWSTGESTATINVAAAGIYELTVSTTVGTLTCTEVFDVTLVISKSPNITTVVVDDLQANNTVLVHTELDGNYEYQIDEEPFQMSSQFTNVLPGMHTVTVNDLEGCGTDSETIIVVGFKRFFSPNGDGINDEWSVEGLETLDSPVLLIFDRYGKLLQQLDLAQTAWDGLYKGIQMPASDYWFQLSYLETDGSRVVAKYINNHFSLKR</sequence>
<accession>A0A1G7E8M7</accession>
<dbReference type="RefSeq" id="WP_074537474.1">
    <property type="nucleotide sequence ID" value="NZ_FNBD01000002.1"/>
</dbReference>
<name>A0A1G7E8M7_9FLAO</name>
<feature type="chain" id="PRO_5010360487" evidence="1">
    <location>
        <begin position="17"/>
        <end position="595"/>
    </location>
</feature>
<dbReference type="AlphaFoldDB" id="A0A1G7E8M7"/>
<organism evidence="2 3">
    <name type="scientific">Cellulophaga baltica</name>
    <dbReference type="NCBI Taxonomy" id="76594"/>
    <lineage>
        <taxon>Bacteria</taxon>
        <taxon>Pseudomonadati</taxon>
        <taxon>Bacteroidota</taxon>
        <taxon>Flavobacteriia</taxon>
        <taxon>Flavobacteriales</taxon>
        <taxon>Flavobacteriaceae</taxon>
        <taxon>Cellulophaga</taxon>
    </lineage>
</organism>
<dbReference type="eggNOG" id="COG3291">
    <property type="taxonomic scope" value="Bacteria"/>
</dbReference>
<keyword evidence="3" id="KW-1185">Reference proteome</keyword>
<proteinExistence type="predicted"/>
<feature type="signal peptide" evidence="1">
    <location>
        <begin position="1"/>
        <end position="16"/>
    </location>
</feature>
<keyword evidence="1" id="KW-0732">Signal</keyword>
<evidence type="ECO:0000313" key="3">
    <source>
        <dbReference type="Proteomes" id="UP000182114"/>
    </source>
</evidence>
<dbReference type="InterPro" id="IPR026341">
    <property type="entry name" value="T9SS_type_B"/>
</dbReference>
<protein>
    <submittedName>
        <fullName evidence="2">Gliding motility-associated C-terminal domain-containing protein</fullName>
    </submittedName>
</protein>